<dbReference type="eggNOG" id="ENOG502T3YK">
    <property type="taxonomic scope" value="Eukaryota"/>
</dbReference>
<dbReference type="GO" id="GO:0016020">
    <property type="term" value="C:membrane"/>
    <property type="evidence" value="ECO:0007669"/>
    <property type="project" value="UniProtKB-SubCell"/>
</dbReference>
<evidence type="ECO:0000313" key="8">
    <source>
        <dbReference type="WBParaSite" id="Csp11.Scaffold630.g20927.t1"/>
    </source>
</evidence>
<dbReference type="PANTHER" id="PTHR31552">
    <property type="entry name" value="SERPENTINE RECEPTOR CLASS GAMMA"/>
    <property type="match status" value="1"/>
</dbReference>
<dbReference type="Proteomes" id="UP000095282">
    <property type="component" value="Unplaced"/>
</dbReference>
<dbReference type="PANTHER" id="PTHR31552:SF29">
    <property type="entry name" value="SERPENTINE RECEPTOR CLASS GAMMA"/>
    <property type="match status" value="1"/>
</dbReference>
<keyword evidence="7" id="KW-1185">Reference proteome</keyword>
<protein>
    <recommendedName>
        <fullName evidence="6">Serpentine receptor class gamma</fullName>
    </recommendedName>
</protein>
<feature type="transmembrane region" description="Helical" evidence="6">
    <location>
        <begin position="114"/>
        <end position="134"/>
    </location>
</feature>
<evidence type="ECO:0000256" key="1">
    <source>
        <dbReference type="ARBA" id="ARBA00004141"/>
    </source>
</evidence>
<dbReference type="Pfam" id="PF02118">
    <property type="entry name" value="Srg"/>
    <property type="match status" value="1"/>
</dbReference>
<proteinExistence type="inferred from homology"/>
<keyword evidence="5 6" id="KW-0472">Membrane</keyword>
<evidence type="ECO:0000256" key="6">
    <source>
        <dbReference type="RuleBase" id="RU280813"/>
    </source>
</evidence>
<reference evidence="8" key="1">
    <citation type="submission" date="2016-11" db="UniProtKB">
        <authorList>
            <consortium name="WormBaseParasite"/>
        </authorList>
    </citation>
    <scope>IDENTIFICATION</scope>
</reference>
<comment type="similarity">
    <text evidence="2 6">Belongs to the nematode receptor-like protein srg family.</text>
</comment>
<accession>A0A1I7UZL6</accession>
<comment type="caution">
    <text evidence="6">Lacks conserved residue(s) required for the propagation of feature annotation.</text>
</comment>
<sequence>MTYIGDAKSPKLWDFADYETEGAVRTKGMQLCSELPENYLFTISRNYEYIRVERARYTSLDAIFKLSERCKEMIFNEAIFTSANLKSFFNHWLENRIDLLKFMRIRLGTYNEDLIWKYLLPFSISLIIAITVIGTRTILTTVPYYTYNEALDMYTIKADAFVLIIDTARSTLLGQAAQVILPFASDFLTLSQPYALIFLSSKVRNGFFRMYLKRYASDSTSMVFTKTNGGITVDRNIEDYCI</sequence>
<keyword evidence="3 6" id="KW-0812">Transmembrane</keyword>
<dbReference type="InterPro" id="IPR000609">
    <property type="entry name" value="7TM_GPCR_serpentine_rcpt_Srg"/>
</dbReference>
<evidence type="ECO:0000256" key="3">
    <source>
        <dbReference type="ARBA" id="ARBA00022692"/>
    </source>
</evidence>
<evidence type="ECO:0000256" key="2">
    <source>
        <dbReference type="ARBA" id="ARBA00005692"/>
    </source>
</evidence>
<comment type="subcellular location">
    <subcellularLocation>
        <location evidence="1">Membrane</location>
        <topology evidence="1">Multi-pass membrane protein</topology>
    </subcellularLocation>
</comment>
<name>A0A1I7UZL6_9PELO</name>
<evidence type="ECO:0000313" key="7">
    <source>
        <dbReference type="Proteomes" id="UP000095282"/>
    </source>
</evidence>
<organism evidence="7 8">
    <name type="scientific">Caenorhabditis tropicalis</name>
    <dbReference type="NCBI Taxonomy" id="1561998"/>
    <lineage>
        <taxon>Eukaryota</taxon>
        <taxon>Metazoa</taxon>
        <taxon>Ecdysozoa</taxon>
        <taxon>Nematoda</taxon>
        <taxon>Chromadorea</taxon>
        <taxon>Rhabditida</taxon>
        <taxon>Rhabditina</taxon>
        <taxon>Rhabditomorpha</taxon>
        <taxon>Rhabditoidea</taxon>
        <taxon>Rhabditidae</taxon>
        <taxon>Peloderinae</taxon>
        <taxon>Caenorhabditis</taxon>
    </lineage>
</organism>
<evidence type="ECO:0000256" key="5">
    <source>
        <dbReference type="ARBA" id="ARBA00023136"/>
    </source>
</evidence>
<dbReference type="AlphaFoldDB" id="A0A1I7UZL6"/>
<keyword evidence="4 6" id="KW-1133">Transmembrane helix</keyword>
<dbReference type="WBParaSite" id="Csp11.Scaffold630.g20927.t1">
    <property type="protein sequence ID" value="Csp11.Scaffold630.g20927.t1"/>
    <property type="gene ID" value="Csp11.Scaffold630.g20927"/>
</dbReference>
<dbReference type="GO" id="GO:0007606">
    <property type="term" value="P:sensory perception of chemical stimulus"/>
    <property type="evidence" value="ECO:0007669"/>
    <property type="project" value="UniProtKB-UniRule"/>
</dbReference>
<evidence type="ECO:0000256" key="4">
    <source>
        <dbReference type="ARBA" id="ARBA00022989"/>
    </source>
</evidence>
<dbReference type="GO" id="GO:0004888">
    <property type="term" value="F:transmembrane signaling receptor activity"/>
    <property type="evidence" value="ECO:0007669"/>
    <property type="project" value="InterPro"/>
</dbReference>